<gene>
    <name evidence="2" type="ORF">KIL84_022838</name>
</gene>
<dbReference type="EMBL" id="JAHDVG010000488">
    <property type="protein sequence ID" value="KAH1165279.1"/>
    <property type="molecule type" value="Genomic_DNA"/>
</dbReference>
<reference evidence="2" key="1">
    <citation type="submission" date="2021-09" db="EMBL/GenBank/DDBJ databases">
        <title>The genome of Mauremys mutica provides insights into the evolution of semi-aquatic lifestyle.</title>
        <authorList>
            <person name="Gong S."/>
            <person name="Gao Y."/>
        </authorList>
    </citation>
    <scope>NUCLEOTIDE SEQUENCE</scope>
    <source>
        <strain evidence="2">MM-2020</strain>
        <tissue evidence="2">Muscle</tissue>
    </source>
</reference>
<dbReference type="Proteomes" id="UP000827986">
    <property type="component" value="Unassembled WGS sequence"/>
</dbReference>
<feature type="region of interest" description="Disordered" evidence="1">
    <location>
        <begin position="40"/>
        <end position="120"/>
    </location>
</feature>
<evidence type="ECO:0000313" key="3">
    <source>
        <dbReference type="Proteomes" id="UP000827986"/>
    </source>
</evidence>
<feature type="compositionally biased region" description="Low complexity" evidence="1">
    <location>
        <begin position="75"/>
        <end position="85"/>
    </location>
</feature>
<accession>A0A9D3WLR3</accession>
<keyword evidence="3" id="KW-1185">Reference proteome</keyword>
<comment type="caution">
    <text evidence="2">The sequence shown here is derived from an EMBL/GenBank/DDBJ whole genome shotgun (WGS) entry which is preliminary data.</text>
</comment>
<name>A0A9D3WLR3_9SAUR</name>
<feature type="non-terminal residue" evidence="2">
    <location>
        <position position="146"/>
    </location>
</feature>
<proteinExistence type="predicted"/>
<protein>
    <submittedName>
        <fullName evidence="2">Uncharacterized protein</fullName>
    </submittedName>
</protein>
<organism evidence="2 3">
    <name type="scientific">Mauremys mutica</name>
    <name type="common">yellowpond turtle</name>
    <dbReference type="NCBI Taxonomy" id="74926"/>
    <lineage>
        <taxon>Eukaryota</taxon>
        <taxon>Metazoa</taxon>
        <taxon>Chordata</taxon>
        <taxon>Craniata</taxon>
        <taxon>Vertebrata</taxon>
        <taxon>Euteleostomi</taxon>
        <taxon>Archelosauria</taxon>
        <taxon>Testudinata</taxon>
        <taxon>Testudines</taxon>
        <taxon>Cryptodira</taxon>
        <taxon>Durocryptodira</taxon>
        <taxon>Testudinoidea</taxon>
        <taxon>Geoemydidae</taxon>
        <taxon>Geoemydinae</taxon>
        <taxon>Mauremys</taxon>
    </lineage>
</organism>
<evidence type="ECO:0000256" key="1">
    <source>
        <dbReference type="SAM" id="MobiDB-lite"/>
    </source>
</evidence>
<feature type="region of interest" description="Disordered" evidence="1">
    <location>
        <begin position="1"/>
        <end position="25"/>
    </location>
</feature>
<dbReference type="AlphaFoldDB" id="A0A9D3WLR3"/>
<evidence type="ECO:0000313" key="2">
    <source>
        <dbReference type="EMBL" id="KAH1165279.1"/>
    </source>
</evidence>
<sequence>ALQRAASPARGSQTRERLTPRSSHQLLLLLLPPPPPRAALCKPGPLPAACQGSRRSERQPCLRHPPHLQPRDPWAAGAATPTPAGLSSCILPRRQPGAANPPRTRWAASSSRGPKKRTKSFECKNVASSCATPSLKRAVTSQSCCC</sequence>